<proteinExistence type="predicted"/>
<dbReference type="STRING" id="1882483.A0A317XMB5"/>
<dbReference type="FunCoup" id="A0A317XMB5">
    <property type="interactions" value="416"/>
</dbReference>
<feature type="domain" description="DNA replication complex GINS protein SLD5 C-terminal" evidence="2">
    <location>
        <begin position="193"/>
        <end position="245"/>
    </location>
</feature>
<sequence length="245" mass="27627">PPTTMESKSAFEQMALFWSSQRSAPELLPFPISPFATLVDQMHQQQSILDSLLVTSTSNSRSHNSTTSAAAYSKNSGYGGTDADEGLEVEVDEDEHLRLNLVQIDLERTKWLLRHILRSRSDLLHKYAQFISSSPAELDKLLPSERQFVLSFWSLKSDHLATSILQFLPDQLGNLENQPGTSERGSSNMVPEPDLDAPVFVRCLDDCGPIRLPDEESATLSRDSIHFLRYRSIRHLVYTRQVVLV</sequence>
<dbReference type="CDD" id="cd21692">
    <property type="entry name" value="GINS_B_Sld5"/>
    <property type="match status" value="1"/>
</dbReference>
<dbReference type="SUPFAM" id="SSF160059">
    <property type="entry name" value="PriA/YqbF domain"/>
    <property type="match status" value="1"/>
</dbReference>
<protein>
    <recommendedName>
        <fullName evidence="2">DNA replication complex GINS protein SLD5 C-terminal domain-containing protein</fullName>
    </recommendedName>
</protein>
<dbReference type="EMBL" id="KZ819195">
    <property type="protein sequence ID" value="PWY99455.1"/>
    <property type="molecule type" value="Genomic_DNA"/>
</dbReference>
<feature type="non-terminal residue" evidence="3">
    <location>
        <position position="1"/>
    </location>
</feature>
<dbReference type="InParanoid" id="A0A317XMB5"/>
<dbReference type="GO" id="GO:0000727">
    <property type="term" value="P:double-strand break repair via break-induced replication"/>
    <property type="evidence" value="ECO:0007669"/>
    <property type="project" value="TreeGrafter"/>
</dbReference>
<dbReference type="Proteomes" id="UP000246740">
    <property type="component" value="Unassembled WGS sequence"/>
</dbReference>
<dbReference type="Pfam" id="PF16922">
    <property type="entry name" value="SLD5_C"/>
    <property type="match status" value="1"/>
</dbReference>
<dbReference type="SUPFAM" id="SSF158573">
    <property type="entry name" value="GINS helical bundle-like"/>
    <property type="match status" value="1"/>
</dbReference>
<dbReference type="InterPro" id="IPR031633">
    <property type="entry name" value="SLD5_C"/>
</dbReference>
<accession>A0A317XMB5</accession>
<dbReference type="InterPro" id="IPR008591">
    <property type="entry name" value="GINS_Sld5"/>
</dbReference>
<name>A0A317XMB5_9BASI</name>
<dbReference type="PIRSF" id="PIRSF007764">
    <property type="entry name" value="Sld5"/>
    <property type="match status" value="1"/>
</dbReference>
<dbReference type="OrthoDB" id="338231at2759"/>
<dbReference type="InterPro" id="IPR038749">
    <property type="entry name" value="Sld5_GINS_A"/>
</dbReference>
<organism evidence="3 4">
    <name type="scientific">Testicularia cyperi</name>
    <dbReference type="NCBI Taxonomy" id="1882483"/>
    <lineage>
        <taxon>Eukaryota</taxon>
        <taxon>Fungi</taxon>
        <taxon>Dikarya</taxon>
        <taxon>Basidiomycota</taxon>
        <taxon>Ustilaginomycotina</taxon>
        <taxon>Ustilaginomycetes</taxon>
        <taxon>Ustilaginales</taxon>
        <taxon>Anthracoideaceae</taxon>
        <taxon>Testicularia</taxon>
    </lineage>
</organism>
<dbReference type="GO" id="GO:0006261">
    <property type="term" value="P:DNA-templated DNA replication"/>
    <property type="evidence" value="ECO:0007669"/>
    <property type="project" value="InterPro"/>
</dbReference>
<dbReference type="Gene3D" id="3.40.5.60">
    <property type="match status" value="1"/>
</dbReference>
<dbReference type="AlphaFoldDB" id="A0A317XMB5"/>
<dbReference type="PANTHER" id="PTHR21206:SF0">
    <property type="entry name" value="DNA REPLICATION COMPLEX GINS PROTEIN SLD5"/>
    <property type="match status" value="1"/>
</dbReference>
<reference evidence="3 4" key="1">
    <citation type="journal article" date="2018" name="Mol. Biol. Evol.">
        <title>Broad Genomic Sampling Reveals a Smut Pathogenic Ancestry of the Fungal Clade Ustilaginomycotina.</title>
        <authorList>
            <person name="Kijpornyongpan T."/>
            <person name="Mondo S.J."/>
            <person name="Barry K."/>
            <person name="Sandor L."/>
            <person name="Lee J."/>
            <person name="Lipzen A."/>
            <person name="Pangilinan J."/>
            <person name="LaButti K."/>
            <person name="Hainaut M."/>
            <person name="Henrissat B."/>
            <person name="Grigoriev I.V."/>
            <person name="Spatafora J.W."/>
            <person name="Aime M.C."/>
        </authorList>
    </citation>
    <scope>NUCLEOTIDE SEQUENCE [LARGE SCALE GENOMIC DNA]</scope>
    <source>
        <strain evidence="3 4">MCA 3645</strain>
    </source>
</reference>
<dbReference type="PANTHER" id="PTHR21206">
    <property type="entry name" value="SLD5 PROTEIN"/>
    <property type="match status" value="1"/>
</dbReference>
<gene>
    <name evidence="3" type="ORF">BCV70DRAFT_140396</name>
</gene>
<keyword evidence="4" id="KW-1185">Reference proteome</keyword>
<feature type="non-terminal residue" evidence="3">
    <location>
        <position position="245"/>
    </location>
</feature>
<feature type="region of interest" description="Disordered" evidence="1">
    <location>
        <begin position="59"/>
        <end position="79"/>
    </location>
</feature>
<dbReference type="GO" id="GO:0000811">
    <property type="term" value="C:GINS complex"/>
    <property type="evidence" value="ECO:0007669"/>
    <property type="project" value="TreeGrafter"/>
</dbReference>
<evidence type="ECO:0000313" key="3">
    <source>
        <dbReference type="EMBL" id="PWY99455.1"/>
    </source>
</evidence>
<feature type="compositionally biased region" description="Low complexity" evidence="1">
    <location>
        <begin position="59"/>
        <end position="68"/>
    </location>
</feature>
<dbReference type="InterPro" id="IPR036224">
    <property type="entry name" value="GINS_bundle-like_dom_sf"/>
</dbReference>
<evidence type="ECO:0000259" key="2">
    <source>
        <dbReference type="Pfam" id="PF16922"/>
    </source>
</evidence>
<evidence type="ECO:0000313" key="4">
    <source>
        <dbReference type="Proteomes" id="UP000246740"/>
    </source>
</evidence>
<dbReference type="Gene3D" id="1.20.58.1030">
    <property type="match status" value="1"/>
</dbReference>
<dbReference type="CDD" id="cd11711">
    <property type="entry name" value="GINS_A_Sld5"/>
    <property type="match status" value="1"/>
</dbReference>
<evidence type="ECO:0000256" key="1">
    <source>
        <dbReference type="SAM" id="MobiDB-lite"/>
    </source>
</evidence>